<keyword evidence="1" id="KW-0472">Membrane</keyword>
<feature type="transmembrane region" description="Helical" evidence="1">
    <location>
        <begin position="367"/>
        <end position="390"/>
    </location>
</feature>
<feature type="transmembrane region" description="Helical" evidence="1">
    <location>
        <begin position="299"/>
        <end position="317"/>
    </location>
</feature>
<dbReference type="InterPro" id="IPR039672">
    <property type="entry name" value="MFS_2"/>
</dbReference>
<dbReference type="PANTHER" id="PTHR11328:SF24">
    <property type="entry name" value="MAJOR FACILITATOR SUPERFAMILY (MFS) PROFILE DOMAIN-CONTAINING PROTEIN"/>
    <property type="match status" value="1"/>
</dbReference>
<reference evidence="2 3" key="1">
    <citation type="submission" date="2021-06" db="EMBL/GenBank/DDBJ databases">
        <title>Faecalicatena sp. nov. isolated from porcine feces.</title>
        <authorList>
            <person name="Oh B.S."/>
            <person name="Lee J.H."/>
        </authorList>
    </citation>
    <scope>NUCLEOTIDE SEQUENCE [LARGE SCALE GENOMIC DNA]</scope>
    <source>
        <strain evidence="2 3">AGMB00832</strain>
    </source>
</reference>
<feature type="transmembrane region" description="Helical" evidence="1">
    <location>
        <begin position="188"/>
        <end position="207"/>
    </location>
</feature>
<feature type="transmembrane region" description="Helical" evidence="1">
    <location>
        <begin position="410"/>
        <end position="434"/>
    </location>
</feature>
<keyword evidence="1" id="KW-0812">Transmembrane</keyword>
<feature type="transmembrane region" description="Helical" evidence="1">
    <location>
        <begin position="21"/>
        <end position="38"/>
    </location>
</feature>
<feature type="transmembrane region" description="Helical" evidence="1">
    <location>
        <begin position="113"/>
        <end position="133"/>
    </location>
</feature>
<feature type="transmembrane region" description="Helical" evidence="1">
    <location>
        <begin position="50"/>
        <end position="73"/>
    </location>
</feature>
<proteinExistence type="predicted"/>
<dbReference type="Pfam" id="PF13347">
    <property type="entry name" value="MFS_2"/>
    <property type="match status" value="1"/>
</dbReference>
<feature type="transmembrane region" description="Helical" evidence="1">
    <location>
        <begin position="153"/>
        <end position="176"/>
    </location>
</feature>
<dbReference type="EMBL" id="JABACJ020000017">
    <property type="protein sequence ID" value="MBU3877286.1"/>
    <property type="molecule type" value="Genomic_DNA"/>
</dbReference>
<keyword evidence="1" id="KW-1133">Transmembrane helix</keyword>
<dbReference type="Proteomes" id="UP000723714">
    <property type="component" value="Unassembled WGS sequence"/>
</dbReference>
<dbReference type="PANTHER" id="PTHR11328">
    <property type="entry name" value="MAJOR FACILITATOR SUPERFAMILY DOMAIN-CONTAINING PROTEIN"/>
    <property type="match status" value="1"/>
</dbReference>
<evidence type="ECO:0000313" key="3">
    <source>
        <dbReference type="Proteomes" id="UP000723714"/>
    </source>
</evidence>
<evidence type="ECO:0000313" key="2">
    <source>
        <dbReference type="EMBL" id="MBU3877286.1"/>
    </source>
</evidence>
<organism evidence="2 3">
    <name type="scientific">Faecalicatena faecalis</name>
    <dbReference type="NCBI Taxonomy" id="2726362"/>
    <lineage>
        <taxon>Bacteria</taxon>
        <taxon>Bacillati</taxon>
        <taxon>Bacillota</taxon>
        <taxon>Clostridia</taxon>
        <taxon>Lachnospirales</taxon>
        <taxon>Lachnospiraceae</taxon>
        <taxon>Faecalicatena</taxon>
    </lineage>
</organism>
<feature type="transmembrane region" description="Helical" evidence="1">
    <location>
        <begin position="85"/>
        <end position="107"/>
    </location>
</feature>
<protein>
    <submittedName>
        <fullName evidence="2">MFS transporter</fullName>
    </submittedName>
</protein>
<name>A0ABS6D829_9FIRM</name>
<comment type="caution">
    <text evidence="2">The sequence shown here is derived from an EMBL/GenBank/DDBJ whole genome shotgun (WGS) entry which is preliminary data.</text>
</comment>
<gene>
    <name evidence="2" type="ORF">HGO97_015885</name>
</gene>
<accession>A0ABS6D829</accession>
<keyword evidence="3" id="KW-1185">Reference proteome</keyword>
<evidence type="ECO:0000256" key="1">
    <source>
        <dbReference type="SAM" id="Phobius"/>
    </source>
</evidence>
<feature type="transmembrane region" description="Helical" evidence="1">
    <location>
        <begin position="237"/>
        <end position="261"/>
    </location>
</feature>
<sequence length="446" mass="48718">MKKSENPDKLPMGKFLAWKTRDISAGTMNVIVIGYLTIFCTDTLGMNAALVGTLLMVSKIFDGIPDLFAGYLIDNTRTKWGKARPYELSVIGLWICTVLLFFTSPAWSSTVKTIWIFVMYTMVFSIFNTLLNANQSPYMIRAFSNNQRVIAKVSSYGGIISMAGIMGVSISFPLLMAKLAVSTAGWRALILIYAIPMAVLGIMRFFFVKEDSSVDAGTSERVHFREIAKMLKRNKYCLIYALISGLYQLSTGFGAGTYYFTYIIGDISKFSIVNLCSIVLLPIMLFFPLMMKKIKVADLFSIFSGIAVLGYIIVFFGNKNFSVVLAGVLLTTLLNLPLGYLGTLVVMQLASYNEELGLPRMESSSSVVAGFVSKIGAGVGAGLCGILLGASGFLSSTSGNGVIQPESAVMMIRCLYSILPGICAVLIIFLSVVLRKMEKELGMKNK</sequence>
<feature type="transmembrane region" description="Helical" evidence="1">
    <location>
        <begin position="323"/>
        <end position="346"/>
    </location>
</feature>
<dbReference type="RefSeq" id="WP_216243660.1">
    <property type="nucleotide sequence ID" value="NZ_JABACJ020000017.1"/>
</dbReference>
<feature type="transmembrane region" description="Helical" evidence="1">
    <location>
        <begin position="267"/>
        <end position="287"/>
    </location>
</feature>